<dbReference type="AlphaFoldDB" id="A0A3S8Z8Y7"/>
<dbReference type="PRINTS" id="PR00040">
    <property type="entry name" value="HTHMERR"/>
</dbReference>
<keyword evidence="4" id="KW-0804">Transcription</keyword>
<evidence type="ECO:0000256" key="2">
    <source>
        <dbReference type="ARBA" id="ARBA00023125"/>
    </source>
</evidence>
<evidence type="ECO:0000313" key="6">
    <source>
        <dbReference type="EMBL" id="AZN29979.1"/>
    </source>
</evidence>
<keyword evidence="2" id="KW-0238">DNA-binding</keyword>
<evidence type="ECO:0000259" key="5">
    <source>
        <dbReference type="PROSITE" id="PS50937"/>
    </source>
</evidence>
<dbReference type="InterPro" id="IPR000551">
    <property type="entry name" value="MerR-type_HTH_dom"/>
</dbReference>
<gene>
    <name evidence="6" type="ORF">EJO69_06405</name>
</gene>
<dbReference type="Gene3D" id="1.10.490.50">
    <property type="entry name" value="Antibiotic binding domain of TipA-like multidrug resistance regulators"/>
    <property type="match status" value="1"/>
</dbReference>
<dbReference type="EMBL" id="CP034438">
    <property type="protein sequence ID" value="AZN29979.1"/>
    <property type="molecule type" value="Genomic_DNA"/>
</dbReference>
<feature type="domain" description="HTH merR-type" evidence="5">
    <location>
        <begin position="8"/>
        <end position="77"/>
    </location>
</feature>
<dbReference type="OrthoDB" id="9809391at2"/>
<dbReference type="PANTHER" id="PTHR30204:SF90">
    <property type="entry name" value="HTH-TYPE TRANSCRIPTIONAL ACTIVATOR MTA"/>
    <property type="match status" value="1"/>
</dbReference>
<dbReference type="PROSITE" id="PS50937">
    <property type="entry name" value="HTH_MERR_2"/>
    <property type="match status" value="1"/>
</dbReference>
<protein>
    <submittedName>
        <fullName evidence="6">MerR family transcriptional regulator</fullName>
    </submittedName>
</protein>
<dbReference type="CDD" id="cd01106">
    <property type="entry name" value="HTH_TipAL-Mta"/>
    <property type="match status" value="1"/>
</dbReference>
<dbReference type="InterPro" id="IPR009061">
    <property type="entry name" value="DNA-bd_dom_put_sf"/>
</dbReference>
<dbReference type="InterPro" id="IPR012925">
    <property type="entry name" value="TipAS_dom"/>
</dbReference>
<dbReference type="Proteomes" id="UP000270021">
    <property type="component" value="Chromosome"/>
</dbReference>
<dbReference type="GO" id="GO:0003677">
    <property type="term" value="F:DNA binding"/>
    <property type="evidence" value="ECO:0007669"/>
    <property type="project" value="UniProtKB-KW"/>
</dbReference>
<dbReference type="KEGG" id="fsl:EJO69_06405"/>
<dbReference type="GO" id="GO:0003700">
    <property type="term" value="F:DNA-binding transcription factor activity"/>
    <property type="evidence" value="ECO:0007669"/>
    <property type="project" value="InterPro"/>
</dbReference>
<organism evidence="6 7">
    <name type="scientific">Flaviflexus salsibiostraticola</name>
    <dbReference type="NCBI Taxonomy" id="1282737"/>
    <lineage>
        <taxon>Bacteria</taxon>
        <taxon>Bacillati</taxon>
        <taxon>Actinomycetota</taxon>
        <taxon>Actinomycetes</taxon>
        <taxon>Actinomycetales</taxon>
        <taxon>Actinomycetaceae</taxon>
        <taxon>Flaviflexus</taxon>
    </lineage>
</organism>
<dbReference type="SUPFAM" id="SSF89082">
    <property type="entry name" value="Antibiotic binding domain of TipA-like multidrug resistance regulators"/>
    <property type="match status" value="1"/>
</dbReference>
<evidence type="ECO:0000256" key="4">
    <source>
        <dbReference type="ARBA" id="ARBA00023163"/>
    </source>
</evidence>
<name>A0A3S8Z8Y7_9ACTO</name>
<dbReference type="SUPFAM" id="SSF46955">
    <property type="entry name" value="Putative DNA-binding domain"/>
    <property type="match status" value="1"/>
</dbReference>
<sequence>MSVREQREWTVGAAAELLGVSVRALHYWHEIGLVVPNGRSSGGYRLYSEQDMERLHHVLLYRETGMSLSHIGEALADPDTGRHLAGQRRKLLARISHLQEKVSAVDKLMKETTMGRKISAEERAAILGSGWDPRWEDEAEERWGGTAEWRKSAERVAEMTAADWTAAKVDVDALDEALAEACRAGIEPGEDRANELAEAHLRWLNQWMEAGHSNQVILARMYTDDPRFRAHYDDRAPGLAQWLRQVIEENARGHGVDPDSATWS</sequence>
<reference evidence="6 7" key="1">
    <citation type="submission" date="2018-12" db="EMBL/GenBank/DDBJ databases">
        <title>Complete genome sequence of Flaviflexus salsibiostraticola KCTC 33148.</title>
        <authorList>
            <person name="Bae J.-W."/>
        </authorList>
    </citation>
    <scope>NUCLEOTIDE SEQUENCE [LARGE SCALE GENOMIC DNA]</scope>
    <source>
        <strain evidence="6 7">KCTC 33148</strain>
    </source>
</reference>
<dbReference type="Gene3D" id="1.10.1660.10">
    <property type="match status" value="1"/>
</dbReference>
<evidence type="ECO:0000313" key="7">
    <source>
        <dbReference type="Proteomes" id="UP000270021"/>
    </source>
</evidence>
<accession>A0A3S8Z8Y7</accession>
<proteinExistence type="predicted"/>
<dbReference type="Pfam" id="PF13411">
    <property type="entry name" value="MerR_1"/>
    <property type="match status" value="1"/>
</dbReference>
<dbReference type="SMART" id="SM00422">
    <property type="entry name" value="HTH_MERR"/>
    <property type="match status" value="1"/>
</dbReference>
<dbReference type="InterPro" id="IPR047057">
    <property type="entry name" value="MerR_fam"/>
</dbReference>
<keyword evidence="7" id="KW-1185">Reference proteome</keyword>
<evidence type="ECO:0000256" key="3">
    <source>
        <dbReference type="ARBA" id="ARBA00023159"/>
    </source>
</evidence>
<dbReference type="PANTHER" id="PTHR30204">
    <property type="entry name" value="REDOX-CYCLING DRUG-SENSING TRANSCRIPTIONAL ACTIVATOR SOXR"/>
    <property type="match status" value="1"/>
</dbReference>
<keyword evidence="3" id="KW-0010">Activator</keyword>
<evidence type="ECO:0000256" key="1">
    <source>
        <dbReference type="ARBA" id="ARBA00023015"/>
    </source>
</evidence>
<keyword evidence="1" id="KW-0805">Transcription regulation</keyword>
<dbReference type="RefSeq" id="WP_126040328.1">
    <property type="nucleotide sequence ID" value="NZ_CP034438.1"/>
</dbReference>
<dbReference type="InterPro" id="IPR036244">
    <property type="entry name" value="TipA-like_antibiotic-bd"/>
</dbReference>
<dbReference type="Pfam" id="PF07739">
    <property type="entry name" value="TipAS"/>
    <property type="match status" value="1"/>
</dbReference>